<feature type="transmembrane region" description="Helical" evidence="1">
    <location>
        <begin position="70"/>
        <end position="96"/>
    </location>
</feature>
<dbReference type="EMBL" id="ML213597">
    <property type="protein sequence ID" value="TFK40427.1"/>
    <property type="molecule type" value="Genomic_DNA"/>
</dbReference>
<name>A0A5C3M6B4_9AGAR</name>
<reference evidence="2 3" key="1">
    <citation type="journal article" date="2019" name="Nat. Ecol. Evol.">
        <title>Megaphylogeny resolves global patterns of mushroom evolution.</title>
        <authorList>
            <person name="Varga T."/>
            <person name="Krizsan K."/>
            <person name="Foldi C."/>
            <person name="Dima B."/>
            <person name="Sanchez-Garcia M."/>
            <person name="Sanchez-Ramirez S."/>
            <person name="Szollosi G.J."/>
            <person name="Szarkandi J.G."/>
            <person name="Papp V."/>
            <person name="Albert L."/>
            <person name="Andreopoulos W."/>
            <person name="Angelini C."/>
            <person name="Antonin V."/>
            <person name="Barry K.W."/>
            <person name="Bougher N.L."/>
            <person name="Buchanan P."/>
            <person name="Buyck B."/>
            <person name="Bense V."/>
            <person name="Catcheside P."/>
            <person name="Chovatia M."/>
            <person name="Cooper J."/>
            <person name="Damon W."/>
            <person name="Desjardin D."/>
            <person name="Finy P."/>
            <person name="Geml J."/>
            <person name="Haridas S."/>
            <person name="Hughes K."/>
            <person name="Justo A."/>
            <person name="Karasinski D."/>
            <person name="Kautmanova I."/>
            <person name="Kiss B."/>
            <person name="Kocsube S."/>
            <person name="Kotiranta H."/>
            <person name="LaButti K.M."/>
            <person name="Lechner B.E."/>
            <person name="Liimatainen K."/>
            <person name="Lipzen A."/>
            <person name="Lukacs Z."/>
            <person name="Mihaltcheva S."/>
            <person name="Morgado L.N."/>
            <person name="Niskanen T."/>
            <person name="Noordeloos M.E."/>
            <person name="Ohm R.A."/>
            <person name="Ortiz-Santana B."/>
            <person name="Ovrebo C."/>
            <person name="Racz N."/>
            <person name="Riley R."/>
            <person name="Savchenko A."/>
            <person name="Shiryaev A."/>
            <person name="Soop K."/>
            <person name="Spirin V."/>
            <person name="Szebenyi C."/>
            <person name="Tomsovsky M."/>
            <person name="Tulloss R.E."/>
            <person name="Uehling J."/>
            <person name="Grigoriev I.V."/>
            <person name="Vagvolgyi C."/>
            <person name="Papp T."/>
            <person name="Martin F.M."/>
            <person name="Miettinen O."/>
            <person name="Hibbett D.S."/>
            <person name="Nagy L.G."/>
        </authorList>
    </citation>
    <scope>NUCLEOTIDE SEQUENCE [LARGE SCALE GENOMIC DNA]</scope>
    <source>
        <strain evidence="2 3">CBS 166.37</strain>
    </source>
</reference>
<dbReference type="OrthoDB" id="2896404at2759"/>
<feature type="transmembrane region" description="Helical" evidence="1">
    <location>
        <begin position="117"/>
        <end position="140"/>
    </location>
</feature>
<proteinExistence type="predicted"/>
<dbReference type="AlphaFoldDB" id="A0A5C3M6B4"/>
<evidence type="ECO:0000313" key="3">
    <source>
        <dbReference type="Proteomes" id="UP000308652"/>
    </source>
</evidence>
<evidence type="ECO:0000313" key="2">
    <source>
        <dbReference type="EMBL" id="TFK40427.1"/>
    </source>
</evidence>
<keyword evidence="1" id="KW-1133">Transmembrane helix</keyword>
<keyword evidence="1" id="KW-0472">Membrane</keyword>
<organism evidence="2 3">
    <name type="scientific">Crucibulum laeve</name>
    <dbReference type="NCBI Taxonomy" id="68775"/>
    <lineage>
        <taxon>Eukaryota</taxon>
        <taxon>Fungi</taxon>
        <taxon>Dikarya</taxon>
        <taxon>Basidiomycota</taxon>
        <taxon>Agaricomycotina</taxon>
        <taxon>Agaricomycetes</taxon>
        <taxon>Agaricomycetidae</taxon>
        <taxon>Agaricales</taxon>
        <taxon>Agaricineae</taxon>
        <taxon>Nidulariaceae</taxon>
        <taxon>Crucibulum</taxon>
    </lineage>
</organism>
<gene>
    <name evidence="2" type="ORF">BDQ12DRAFT_497203</name>
</gene>
<dbReference type="Proteomes" id="UP000308652">
    <property type="component" value="Unassembled WGS sequence"/>
</dbReference>
<feature type="transmembrane region" description="Helical" evidence="1">
    <location>
        <begin position="26"/>
        <end position="45"/>
    </location>
</feature>
<keyword evidence="3" id="KW-1185">Reference proteome</keyword>
<accession>A0A5C3M6B4</accession>
<sequence length="202" mass="22709">MADIHVMVSSLVSSTKRLTVIMENTLVLIPWAVFVGIIVEIYFLSQRGVDLSVKRSSTHLYCHSSSPTPLIVTAILTTTAGVLLLFLEVWTAVIFYKRCYLPRRTHNTTDYNIYRSLLIRSAFFTAVTLIGNGFVAFSFVAKRSSITWNLFLPIAPILVAVTFGTQRDILGSCNWVFKIHKNTGIRSKWFNSFGTNVTFTSV</sequence>
<feature type="transmembrane region" description="Helical" evidence="1">
    <location>
        <begin position="146"/>
        <end position="165"/>
    </location>
</feature>
<keyword evidence="1" id="KW-0812">Transmembrane</keyword>
<evidence type="ECO:0000256" key="1">
    <source>
        <dbReference type="SAM" id="Phobius"/>
    </source>
</evidence>
<evidence type="ECO:0008006" key="4">
    <source>
        <dbReference type="Google" id="ProtNLM"/>
    </source>
</evidence>
<protein>
    <recommendedName>
        <fullName evidence="4">G-protein coupled receptors family 1 profile domain-containing protein</fullName>
    </recommendedName>
</protein>